<dbReference type="PRINTS" id="PR00344">
    <property type="entry name" value="BCTRLSENSOR"/>
</dbReference>
<evidence type="ECO:0000256" key="11">
    <source>
        <dbReference type="ARBA" id="ARBA00023012"/>
    </source>
</evidence>
<accession>A0ABW1SAX7</accession>
<dbReference type="InterPro" id="IPR000700">
    <property type="entry name" value="PAS-assoc_C"/>
</dbReference>
<dbReference type="SMART" id="SM00091">
    <property type="entry name" value="PAS"/>
    <property type="match status" value="2"/>
</dbReference>
<dbReference type="EMBL" id="JBHSSW010000013">
    <property type="protein sequence ID" value="MFC6198718.1"/>
    <property type="molecule type" value="Genomic_DNA"/>
</dbReference>
<dbReference type="SMART" id="SM00086">
    <property type="entry name" value="PAC"/>
    <property type="match status" value="2"/>
</dbReference>
<dbReference type="Pfam" id="PF02518">
    <property type="entry name" value="HATPase_c"/>
    <property type="match status" value="1"/>
</dbReference>
<evidence type="ECO:0000256" key="4">
    <source>
        <dbReference type="ARBA" id="ARBA00022553"/>
    </source>
</evidence>
<evidence type="ECO:0000256" key="12">
    <source>
        <dbReference type="ARBA" id="ARBA00023136"/>
    </source>
</evidence>
<dbReference type="NCBIfam" id="TIGR00229">
    <property type="entry name" value="sensory_box"/>
    <property type="match status" value="2"/>
</dbReference>
<sequence length="991" mass="110986">MLGIPLSGYELANAAMFIAGLAILGFVVIRFRNFAGRGQSTSYSDRSILSMLIAQQFFGHVLLVLLFTANPREIHITAGELVILLLTASAGALVTLWMSNVKRDRIIRAAAGAWVVSVCTVQGVLTLMMAYPVKPTTIDMTFLLATVLPICAFYAIFHSRLIYKNQSRLTLLGIPLVGLAFPAIQLSLVHGIQFDVTQYEMLSDVGLDARRLQCFLAISTVIAVSLTFVTGSDPRQHWRRYAVAAFLTALLSISVFQATDYSTRRSTTYFELARLTETLNAQRSELFVQAQEYQARDLTEMSSWKVPSTVFEQIQSFYENKTRVEELIASPSTADGVREFYYSNFATHNGEDSGISLAEEMDHFYQFLKSSFGLQSQISDFTKVEELLFGSRLSELSRRVLVHAKETNDLQLLVRDMSLVGGIFIFGFMVFGVFLPAQRSTVGALDELEAEKARVYKLALCAEHTTKGIVLTDWRGRVTWCNDAFSQMSGFAPHELEGVRLEDVINHPDADEDVIRSVSENLRDNRTADYEILAMRKNGQDFWLSGAVSPVFTDRRVRQFVHVIEDVTEDRAIRQRLASARAESDRLALIARHASDGMAILDTNYSVAWVNPSMEKMTGYSLAEMCDVPLNIILSGPDTNREKLDRSVRAVTSHVPVNEELLIYPKSGDPYWVDAIHTPIFESDGTYAGCVIVHRNITERKNLELELIASRDELAARVEERTQTIMNQSLELEKALASERELNRMQAEFVSMASHEFRTPLTIIDGAARRIEKRADRLAPDEIRERVGTIRATVKRMTMLVERTLDATRLSSGRIRLSPEPFSLKDLVNEVCTRQKEVATTYTIDVDIDELPTNMFGDAKLLDNVVTNIISNAVKYSGKRKYVSVKGFVEDQYATLKVRDTGIGIPKEEISKIFQRFFRASTSTGIPGTGIGLNLVKSLVEMHYGDVEIDSVEGEWTELTLKLPLKSPLDTAPGDTAPDTHRTFETNEDVA</sequence>
<keyword evidence="7" id="KW-0547">Nucleotide-binding</keyword>
<feature type="domain" description="PAC" evidence="17">
    <location>
        <begin position="657"/>
        <end position="709"/>
    </location>
</feature>
<evidence type="ECO:0000256" key="9">
    <source>
        <dbReference type="ARBA" id="ARBA00022840"/>
    </source>
</evidence>
<dbReference type="RefSeq" id="WP_377379183.1">
    <property type="nucleotide sequence ID" value="NZ_JBHSSW010000013.1"/>
</dbReference>
<dbReference type="Pfam" id="PF00512">
    <property type="entry name" value="HisKA"/>
    <property type="match status" value="1"/>
</dbReference>
<dbReference type="SUPFAM" id="SSF55785">
    <property type="entry name" value="PYP-like sensor domain (PAS domain)"/>
    <property type="match status" value="2"/>
</dbReference>
<feature type="transmembrane region" description="Helical" evidence="14">
    <location>
        <begin position="137"/>
        <end position="157"/>
    </location>
</feature>
<dbReference type="SUPFAM" id="SSF47384">
    <property type="entry name" value="Homodimeric domain of signal transducing histidine kinase"/>
    <property type="match status" value="1"/>
</dbReference>
<protein>
    <recommendedName>
        <fullName evidence="3">histidine kinase</fullName>
        <ecNumber evidence="3">2.7.13.3</ecNumber>
    </recommendedName>
</protein>
<feature type="domain" description="PAS" evidence="16">
    <location>
        <begin position="463"/>
        <end position="525"/>
    </location>
</feature>
<dbReference type="InterPro" id="IPR005467">
    <property type="entry name" value="His_kinase_dom"/>
</dbReference>
<comment type="catalytic activity">
    <reaction evidence="1">
        <text>ATP + protein L-histidine = ADP + protein N-phospho-L-histidine.</text>
        <dbReference type="EC" id="2.7.13.3"/>
    </reaction>
</comment>
<evidence type="ECO:0000256" key="10">
    <source>
        <dbReference type="ARBA" id="ARBA00022989"/>
    </source>
</evidence>
<feature type="domain" description="Histidine kinase" evidence="15">
    <location>
        <begin position="752"/>
        <end position="967"/>
    </location>
</feature>
<feature type="transmembrane region" description="Helical" evidence="14">
    <location>
        <begin position="12"/>
        <end position="29"/>
    </location>
</feature>
<dbReference type="InterPro" id="IPR036097">
    <property type="entry name" value="HisK_dim/P_sf"/>
</dbReference>
<evidence type="ECO:0000256" key="5">
    <source>
        <dbReference type="ARBA" id="ARBA00022679"/>
    </source>
</evidence>
<keyword evidence="10 14" id="KW-1133">Transmembrane helix</keyword>
<evidence type="ECO:0000313" key="18">
    <source>
        <dbReference type="EMBL" id="MFC6198718.1"/>
    </source>
</evidence>
<dbReference type="PANTHER" id="PTHR42878">
    <property type="entry name" value="TWO-COMPONENT HISTIDINE KINASE"/>
    <property type="match status" value="1"/>
</dbReference>
<dbReference type="SMART" id="SM00388">
    <property type="entry name" value="HisKA"/>
    <property type="match status" value="1"/>
</dbReference>
<feature type="domain" description="PAC" evidence="17">
    <location>
        <begin position="528"/>
        <end position="579"/>
    </location>
</feature>
<evidence type="ECO:0000259" key="17">
    <source>
        <dbReference type="PROSITE" id="PS50113"/>
    </source>
</evidence>
<dbReference type="PROSITE" id="PS50113">
    <property type="entry name" value="PAC"/>
    <property type="match status" value="2"/>
</dbReference>
<dbReference type="Gene3D" id="3.30.450.20">
    <property type="entry name" value="PAS domain"/>
    <property type="match status" value="2"/>
</dbReference>
<dbReference type="PROSITE" id="PS50112">
    <property type="entry name" value="PAS"/>
    <property type="match status" value="2"/>
</dbReference>
<dbReference type="Gene3D" id="1.10.287.130">
    <property type="match status" value="1"/>
</dbReference>
<comment type="caution">
    <text evidence="18">The sequence shown here is derived from an EMBL/GenBank/DDBJ whole genome shotgun (WGS) entry which is preliminary data.</text>
</comment>
<keyword evidence="9" id="KW-0067">ATP-binding</keyword>
<keyword evidence="4" id="KW-0597">Phosphoprotein</keyword>
<feature type="transmembrane region" description="Helical" evidence="14">
    <location>
        <begin position="111"/>
        <end position="131"/>
    </location>
</feature>
<dbReference type="PANTHER" id="PTHR42878:SF7">
    <property type="entry name" value="SENSOR HISTIDINE KINASE GLRK"/>
    <property type="match status" value="1"/>
</dbReference>
<evidence type="ECO:0000256" key="13">
    <source>
        <dbReference type="SAM" id="MobiDB-lite"/>
    </source>
</evidence>
<proteinExistence type="predicted"/>
<dbReference type="InterPro" id="IPR035965">
    <property type="entry name" value="PAS-like_dom_sf"/>
</dbReference>
<dbReference type="Proteomes" id="UP001596303">
    <property type="component" value="Unassembled WGS sequence"/>
</dbReference>
<gene>
    <name evidence="18" type="ORF">ACFQDM_11540</name>
</gene>
<dbReference type="InterPro" id="IPR000014">
    <property type="entry name" value="PAS"/>
</dbReference>
<evidence type="ECO:0000256" key="6">
    <source>
        <dbReference type="ARBA" id="ARBA00022692"/>
    </source>
</evidence>
<evidence type="ECO:0000256" key="8">
    <source>
        <dbReference type="ARBA" id="ARBA00022777"/>
    </source>
</evidence>
<dbReference type="InterPro" id="IPR036890">
    <property type="entry name" value="HATPase_C_sf"/>
</dbReference>
<dbReference type="CDD" id="cd00082">
    <property type="entry name" value="HisKA"/>
    <property type="match status" value="1"/>
</dbReference>
<keyword evidence="12 14" id="KW-0472">Membrane</keyword>
<dbReference type="InterPro" id="IPR003661">
    <property type="entry name" value="HisK_dim/P_dom"/>
</dbReference>
<dbReference type="CDD" id="cd00130">
    <property type="entry name" value="PAS"/>
    <property type="match status" value="2"/>
</dbReference>
<keyword evidence="6 14" id="KW-0812">Transmembrane</keyword>
<evidence type="ECO:0000313" key="19">
    <source>
        <dbReference type="Proteomes" id="UP001596303"/>
    </source>
</evidence>
<dbReference type="Pfam" id="PF13426">
    <property type="entry name" value="PAS_9"/>
    <property type="match status" value="2"/>
</dbReference>
<dbReference type="PROSITE" id="PS50109">
    <property type="entry name" value="HIS_KIN"/>
    <property type="match status" value="1"/>
</dbReference>
<feature type="transmembrane region" description="Helical" evidence="14">
    <location>
        <begin position="169"/>
        <end position="189"/>
    </location>
</feature>
<evidence type="ECO:0000256" key="7">
    <source>
        <dbReference type="ARBA" id="ARBA00022741"/>
    </source>
</evidence>
<dbReference type="InterPro" id="IPR003594">
    <property type="entry name" value="HATPase_dom"/>
</dbReference>
<dbReference type="SMART" id="SM00387">
    <property type="entry name" value="HATPase_c"/>
    <property type="match status" value="1"/>
</dbReference>
<organism evidence="18 19">
    <name type="scientific">Ponticaulis profundi</name>
    <dbReference type="NCBI Taxonomy" id="2665222"/>
    <lineage>
        <taxon>Bacteria</taxon>
        <taxon>Pseudomonadati</taxon>
        <taxon>Pseudomonadota</taxon>
        <taxon>Alphaproteobacteria</taxon>
        <taxon>Hyphomonadales</taxon>
        <taxon>Hyphomonadaceae</taxon>
        <taxon>Ponticaulis</taxon>
    </lineage>
</organism>
<dbReference type="InterPro" id="IPR050351">
    <property type="entry name" value="BphY/WalK/GraS-like"/>
</dbReference>
<feature type="transmembrane region" description="Helical" evidence="14">
    <location>
        <begin position="209"/>
        <end position="229"/>
    </location>
</feature>
<evidence type="ECO:0000256" key="1">
    <source>
        <dbReference type="ARBA" id="ARBA00000085"/>
    </source>
</evidence>
<evidence type="ECO:0000259" key="15">
    <source>
        <dbReference type="PROSITE" id="PS50109"/>
    </source>
</evidence>
<reference evidence="19" key="1">
    <citation type="journal article" date="2019" name="Int. J. Syst. Evol. Microbiol.">
        <title>The Global Catalogue of Microorganisms (GCM) 10K type strain sequencing project: providing services to taxonomists for standard genome sequencing and annotation.</title>
        <authorList>
            <consortium name="The Broad Institute Genomics Platform"/>
            <consortium name="The Broad Institute Genome Sequencing Center for Infectious Disease"/>
            <person name="Wu L."/>
            <person name="Ma J."/>
        </authorList>
    </citation>
    <scope>NUCLEOTIDE SEQUENCE [LARGE SCALE GENOMIC DNA]</scope>
    <source>
        <strain evidence="19">CGMCC-1.15741</strain>
    </source>
</reference>
<comment type="subcellular location">
    <subcellularLocation>
        <location evidence="2">Membrane</location>
        <topology evidence="2">Multi-pass membrane protein</topology>
    </subcellularLocation>
</comment>
<feature type="transmembrane region" description="Helical" evidence="14">
    <location>
        <begin position="417"/>
        <end position="435"/>
    </location>
</feature>
<keyword evidence="8" id="KW-0418">Kinase</keyword>
<feature type="transmembrane region" description="Helical" evidence="14">
    <location>
        <begin position="49"/>
        <end position="69"/>
    </location>
</feature>
<keyword evidence="19" id="KW-1185">Reference proteome</keyword>
<dbReference type="SUPFAM" id="SSF55874">
    <property type="entry name" value="ATPase domain of HSP90 chaperone/DNA topoisomerase II/histidine kinase"/>
    <property type="match status" value="1"/>
</dbReference>
<evidence type="ECO:0000256" key="3">
    <source>
        <dbReference type="ARBA" id="ARBA00012438"/>
    </source>
</evidence>
<evidence type="ECO:0000256" key="2">
    <source>
        <dbReference type="ARBA" id="ARBA00004141"/>
    </source>
</evidence>
<dbReference type="Gene3D" id="3.30.565.10">
    <property type="entry name" value="Histidine kinase-like ATPase, C-terminal domain"/>
    <property type="match status" value="1"/>
</dbReference>
<feature type="transmembrane region" description="Helical" evidence="14">
    <location>
        <begin position="81"/>
        <end position="99"/>
    </location>
</feature>
<dbReference type="InterPro" id="IPR001610">
    <property type="entry name" value="PAC"/>
</dbReference>
<feature type="domain" description="PAS" evidence="16">
    <location>
        <begin position="583"/>
        <end position="625"/>
    </location>
</feature>
<keyword evidence="11" id="KW-0902">Two-component regulatory system</keyword>
<dbReference type="EC" id="2.7.13.3" evidence="3"/>
<evidence type="ECO:0000256" key="14">
    <source>
        <dbReference type="SAM" id="Phobius"/>
    </source>
</evidence>
<feature type="region of interest" description="Disordered" evidence="13">
    <location>
        <begin position="967"/>
        <end position="991"/>
    </location>
</feature>
<dbReference type="InterPro" id="IPR004358">
    <property type="entry name" value="Sig_transdc_His_kin-like_C"/>
</dbReference>
<evidence type="ECO:0000259" key="16">
    <source>
        <dbReference type="PROSITE" id="PS50112"/>
    </source>
</evidence>
<keyword evidence="5" id="KW-0808">Transferase</keyword>
<name>A0ABW1SAX7_9PROT</name>